<organism evidence="1">
    <name type="scientific">Siphoviridae sp. cttFh17</name>
    <dbReference type="NCBI Taxonomy" id="2826491"/>
    <lineage>
        <taxon>Viruses</taxon>
        <taxon>Duplodnaviria</taxon>
        <taxon>Heunggongvirae</taxon>
        <taxon>Uroviricota</taxon>
        <taxon>Caudoviricetes</taxon>
    </lineage>
</organism>
<accession>A0A8S5NHP0</accession>
<evidence type="ECO:0000313" key="1">
    <source>
        <dbReference type="EMBL" id="DAD94341.1"/>
    </source>
</evidence>
<reference evidence="1" key="1">
    <citation type="journal article" date="2021" name="Proc. Natl. Acad. Sci. U.S.A.">
        <title>A Catalog of Tens of Thousands of Viruses from Human Metagenomes Reveals Hidden Associations with Chronic Diseases.</title>
        <authorList>
            <person name="Tisza M.J."/>
            <person name="Buck C.B."/>
        </authorList>
    </citation>
    <scope>NUCLEOTIDE SEQUENCE</scope>
    <source>
        <strain evidence="1">CttFh17</strain>
    </source>
</reference>
<proteinExistence type="predicted"/>
<dbReference type="EMBL" id="BK015176">
    <property type="protein sequence ID" value="DAD94341.1"/>
    <property type="molecule type" value="Genomic_DNA"/>
</dbReference>
<protein>
    <submittedName>
        <fullName evidence="1">Uncharacterized protein</fullName>
    </submittedName>
</protein>
<name>A0A8S5NHP0_9CAUD</name>
<sequence>MEAVETMILKDDAEKQIVLNRGLLIKTFSVSVYNKKTRKERVYRNKRIMYKLIKECI</sequence>